<evidence type="ECO:0000313" key="3">
    <source>
        <dbReference type="Proteomes" id="UP000604825"/>
    </source>
</evidence>
<keyword evidence="3" id="KW-1185">Reference proteome</keyword>
<reference evidence="2" key="1">
    <citation type="submission" date="2020-10" db="EMBL/GenBank/DDBJ databases">
        <authorList>
            <person name="Han B."/>
            <person name="Lu T."/>
            <person name="Zhao Q."/>
            <person name="Huang X."/>
            <person name="Zhao Y."/>
        </authorList>
    </citation>
    <scope>NUCLEOTIDE SEQUENCE</scope>
</reference>
<accession>A0A811NIX4</accession>
<dbReference type="EMBL" id="CAJGYO010000003">
    <property type="protein sequence ID" value="CAD6221618.1"/>
    <property type="molecule type" value="Genomic_DNA"/>
</dbReference>
<comment type="caution">
    <text evidence="2">The sequence shown here is derived from an EMBL/GenBank/DDBJ whole genome shotgun (WGS) entry which is preliminary data.</text>
</comment>
<name>A0A811NIX4_9POAL</name>
<evidence type="ECO:0000256" key="1">
    <source>
        <dbReference type="SAM" id="MobiDB-lite"/>
    </source>
</evidence>
<dbReference type="Proteomes" id="UP000604825">
    <property type="component" value="Unassembled WGS sequence"/>
</dbReference>
<evidence type="ECO:0000313" key="2">
    <source>
        <dbReference type="EMBL" id="CAD6221618.1"/>
    </source>
</evidence>
<gene>
    <name evidence="2" type="ORF">NCGR_LOCUS14858</name>
</gene>
<feature type="compositionally biased region" description="Low complexity" evidence="1">
    <location>
        <begin position="73"/>
        <end position="83"/>
    </location>
</feature>
<organism evidence="2 3">
    <name type="scientific">Miscanthus lutarioriparius</name>
    <dbReference type="NCBI Taxonomy" id="422564"/>
    <lineage>
        <taxon>Eukaryota</taxon>
        <taxon>Viridiplantae</taxon>
        <taxon>Streptophyta</taxon>
        <taxon>Embryophyta</taxon>
        <taxon>Tracheophyta</taxon>
        <taxon>Spermatophyta</taxon>
        <taxon>Magnoliopsida</taxon>
        <taxon>Liliopsida</taxon>
        <taxon>Poales</taxon>
        <taxon>Poaceae</taxon>
        <taxon>PACMAD clade</taxon>
        <taxon>Panicoideae</taxon>
        <taxon>Andropogonodae</taxon>
        <taxon>Andropogoneae</taxon>
        <taxon>Saccharinae</taxon>
        <taxon>Miscanthus</taxon>
    </lineage>
</organism>
<proteinExistence type="predicted"/>
<feature type="region of interest" description="Disordered" evidence="1">
    <location>
        <begin position="1"/>
        <end position="83"/>
    </location>
</feature>
<dbReference type="AlphaFoldDB" id="A0A811NIX4"/>
<sequence length="83" mass="8519">MAVLLHPQAADPARRHPFPTLDGRSGEWRFFPTPDDGGSGSGGMDLVVVRPDPVAEARRGARPFSGGGGGTRLGPSPAVARSG</sequence>
<protein>
    <submittedName>
        <fullName evidence="2">Uncharacterized protein</fullName>
    </submittedName>
</protein>